<proteinExistence type="predicted"/>
<evidence type="ECO:0000313" key="3">
    <source>
        <dbReference type="Proteomes" id="UP000326570"/>
    </source>
</evidence>
<reference evidence="2 3" key="1">
    <citation type="submission" date="2019-09" db="EMBL/GenBank/DDBJ databases">
        <title>Genome sequence of Adhaeribacter sp. M2.</title>
        <authorList>
            <person name="Srinivasan S."/>
        </authorList>
    </citation>
    <scope>NUCLEOTIDE SEQUENCE [LARGE SCALE GENOMIC DNA]</scope>
    <source>
        <strain evidence="2 3">M2</strain>
    </source>
</reference>
<feature type="domain" description="HNH" evidence="1">
    <location>
        <begin position="293"/>
        <end position="328"/>
    </location>
</feature>
<dbReference type="Pfam" id="PF01844">
    <property type="entry name" value="HNH"/>
    <property type="match status" value="1"/>
</dbReference>
<organism evidence="2 3">
    <name type="scientific">Adhaeribacter soli</name>
    <dbReference type="NCBI Taxonomy" id="2607655"/>
    <lineage>
        <taxon>Bacteria</taxon>
        <taxon>Pseudomonadati</taxon>
        <taxon>Bacteroidota</taxon>
        <taxon>Cytophagia</taxon>
        <taxon>Cytophagales</taxon>
        <taxon>Hymenobacteraceae</taxon>
        <taxon>Adhaeribacter</taxon>
    </lineage>
</organism>
<dbReference type="InterPro" id="IPR003615">
    <property type="entry name" value="HNH_nuc"/>
</dbReference>
<dbReference type="Proteomes" id="UP000326570">
    <property type="component" value="Unassembled WGS sequence"/>
</dbReference>
<dbReference type="GO" id="GO:0008270">
    <property type="term" value="F:zinc ion binding"/>
    <property type="evidence" value="ECO:0007669"/>
    <property type="project" value="InterPro"/>
</dbReference>
<accession>A0A5N1IR85</accession>
<evidence type="ECO:0000259" key="1">
    <source>
        <dbReference type="Pfam" id="PF01844"/>
    </source>
</evidence>
<dbReference type="GO" id="GO:0003676">
    <property type="term" value="F:nucleic acid binding"/>
    <property type="evidence" value="ECO:0007669"/>
    <property type="project" value="InterPro"/>
</dbReference>
<dbReference type="AlphaFoldDB" id="A0A5N1IR85"/>
<sequence>MKTDNPIIENYGILASMSWNSNKWANEPTIQDLKASKYGYVKDKSYMHESLNFGHEIYPAEANGYFIGYTPMLNRPPDIEKSKHVEIIFLLSSDYANGNRKSIVGFYGFPYFGDWFERTADHSIYKKYDSGNIQALPEDIIYFEKPIVIDNDIVKKEAFLPTDKLISQQGFNYLNSDNVHNLVIKALQLNPTNKKLKLFVQKFPLLVQTSNEVFELQDFYQVVGDSTADTVDGITELEKLMNKQTPNVKTRISNYIERGAIANKVKKLAGYKCLICEAMGLPPFSFKKPNGNPYIETHHVEPISTLKKGVLSINNLITVCANHHSQLHYGNSEIIENTSTSFKFKIDGRILEIKTIRLI</sequence>
<dbReference type="Gene3D" id="1.10.30.50">
    <property type="match status" value="1"/>
</dbReference>
<gene>
    <name evidence="2" type="ORF">F0P94_11750</name>
</gene>
<dbReference type="CDD" id="cd00085">
    <property type="entry name" value="HNHc"/>
    <property type="match status" value="1"/>
</dbReference>
<protein>
    <recommendedName>
        <fullName evidence="1">HNH domain-containing protein</fullName>
    </recommendedName>
</protein>
<comment type="caution">
    <text evidence="2">The sequence shown here is derived from an EMBL/GenBank/DDBJ whole genome shotgun (WGS) entry which is preliminary data.</text>
</comment>
<dbReference type="GO" id="GO:0004519">
    <property type="term" value="F:endonuclease activity"/>
    <property type="evidence" value="ECO:0007669"/>
    <property type="project" value="InterPro"/>
</dbReference>
<name>A0A5N1IR85_9BACT</name>
<dbReference type="RefSeq" id="WP_150904088.1">
    <property type="nucleotide sequence ID" value="NZ_VTWT01000006.1"/>
</dbReference>
<dbReference type="InterPro" id="IPR002711">
    <property type="entry name" value="HNH"/>
</dbReference>
<evidence type="ECO:0000313" key="2">
    <source>
        <dbReference type="EMBL" id="KAA9332675.1"/>
    </source>
</evidence>
<dbReference type="EMBL" id="VTWT01000006">
    <property type="protein sequence ID" value="KAA9332675.1"/>
    <property type="molecule type" value="Genomic_DNA"/>
</dbReference>
<keyword evidence="3" id="KW-1185">Reference proteome</keyword>